<name>A0A2P2KBJ8_RHIMU</name>
<organism evidence="2">
    <name type="scientific">Rhizophora mucronata</name>
    <name type="common">Asiatic mangrove</name>
    <dbReference type="NCBI Taxonomy" id="61149"/>
    <lineage>
        <taxon>Eukaryota</taxon>
        <taxon>Viridiplantae</taxon>
        <taxon>Streptophyta</taxon>
        <taxon>Embryophyta</taxon>
        <taxon>Tracheophyta</taxon>
        <taxon>Spermatophyta</taxon>
        <taxon>Magnoliopsida</taxon>
        <taxon>eudicotyledons</taxon>
        <taxon>Gunneridae</taxon>
        <taxon>Pentapetalae</taxon>
        <taxon>rosids</taxon>
        <taxon>fabids</taxon>
        <taxon>Malpighiales</taxon>
        <taxon>Rhizophoraceae</taxon>
        <taxon>Rhizophora</taxon>
    </lineage>
</organism>
<evidence type="ECO:0000313" key="2">
    <source>
        <dbReference type="EMBL" id="MBX03086.1"/>
    </source>
</evidence>
<reference evidence="2" key="1">
    <citation type="submission" date="2018-02" db="EMBL/GenBank/DDBJ databases">
        <title>Rhizophora mucronata_Transcriptome.</title>
        <authorList>
            <person name="Meera S.P."/>
            <person name="Sreeshan A."/>
            <person name="Augustine A."/>
        </authorList>
    </citation>
    <scope>NUCLEOTIDE SEQUENCE</scope>
    <source>
        <tissue evidence="2">Leaf</tissue>
    </source>
</reference>
<dbReference type="AlphaFoldDB" id="A0A2P2KBJ8"/>
<proteinExistence type="predicted"/>
<accession>A0A2P2KBJ8</accession>
<evidence type="ECO:0000256" key="1">
    <source>
        <dbReference type="SAM" id="MobiDB-lite"/>
    </source>
</evidence>
<dbReference type="EMBL" id="GGEC01022602">
    <property type="protein sequence ID" value="MBX03086.1"/>
    <property type="molecule type" value="Transcribed_RNA"/>
</dbReference>
<feature type="compositionally biased region" description="Basic and acidic residues" evidence="1">
    <location>
        <begin position="20"/>
        <end position="31"/>
    </location>
</feature>
<protein>
    <submittedName>
        <fullName evidence="2">Uncharacterized protein</fullName>
    </submittedName>
</protein>
<sequence>MTGNKSSINPKGILLMHQKDSDEPAKKDHSIPHNNGPLFQSQLSSCKVNEIRQRLNNYHQRLLPLCSSWPLGILIRQNKKKKRIPFWKNLIHSNTTMKPSQLQKQDLRPHTENNCIKPLLRITTEGSENILCNTKSNKKMK</sequence>
<feature type="region of interest" description="Disordered" evidence="1">
    <location>
        <begin position="20"/>
        <end position="39"/>
    </location>
</feature>